<keyword evidence="2" id="KW-0349">Heme</keyword>
<dbReference type="AlphaFoldDB" id="A0A5A9Z4S8"/>
<evidence type="ECO:0000256" key="7">
    <source>
        <dbReference type="SAM" id="MobiDB-lite"/>
    </source>
</evidence>
<evidence type="ECO:0000256" key="2">
    <source>
        <dbReference type="ARBA" id="ARBA00022617"/>
    </source>
</evidence>
<evidence type="ECO:0000259" key="8">
    <source>
        <dbReference type="Pfam" id="PF03460"/>
    </source>
</evidence>
<feature type="region of interest" description="Disordered" evidence="7">
    <location>
        <begin position="358"/>
        <end position="382"/>
    </location>
</feature>
<feature type="domain" description="Nitrite/Sulfite reductase ferredoxin-like" evidence="8">
    <location>
        <begin position="21"/>
        <end position="85"/>
    </location>
</feature>
<dbReference type="Gene3D" id="3.30.413.10">
    <property type="entry name" value="Sulfite Reductase Hemoprotein, domain 1"/>
    <property type="match status" value="1"/>
</dbReference>
<dbReference type="SUPFAM" id="SSF55124">
    <property type="entry name" value="Nitrite/Sulfite reductase N-terminal domain-like"/>
    <property type="match status" value="1"/>
</dbReference>
<accession>A0A5A9Z4S8</accession>
<dbReference type="InterPro" id="IPR051329">
    <property type="entry name" value="NIR_SIR_4Fe-4S"/>
</dbReference>
<gene>
    <name evidence="9" type="ORF">FLO80_16380</name>
</gene>
<dbReference type="GO" id="GO:0020037">
    <property type="term" value="F:heme binding"/>
    <property type="evidence" value="ECO:0007669"/>
    <property type="project" value="InterPro"/>
</dbReference>
<evidence type="ECO:0000256" key="1">
    <source>
        <dbReference type="ARBA" id="ARBA00022485"/>
    </source>
</evidence>
<comment type="caution">
    <text evidence="9">The sequence shown here is derived from an EMBL/GenBank/DDBJ whole genome shotgun (WGS) entry which is preliminary data.</text>
</comment>
<dbReference type="GO" id="GO:0016491">
    <property type="term" value="F:oxidoreductase activity"/>
    <property type="evidence" value="ECO:0007669"/>
    <property type="project" value="UniProtKB-KW"/>
</dbReference>
<evidence type="ECO:0000313" key="9">
    <source>
        <dbReference type="EMBL" id="KAA0912187.1"/>
    </source>
</evidence>
<evidence type="ECO:0000256" key="4">
    <source>
        <dbReference type="ARBA" id="ARBA00023002"/>
    </source>
</evidence>
<keyword evidence="6" id="KW-0411">Iron-sulfur</keyword>
<organism evidence="9 10">
    <name type="scientific">Aquicoccus porphyridii</name>
    <dbReference type="NCBI Taxonomy" id="1852029"/>
    <lineage>
        <taxon>Bacteria</taxon>
        <taxon>Pseudomonadati</taxon>
        <taxon>Pseudomonadota</taxon>
        <taxon>Alphaproteobacteria</taxon>
        <taxon>Rhodobacterales</taxon>
        <taxon>Paracoccaceae</taxon>
        <taxon>Aquicoccus</taxon>
    </lineage>
</organism>
<dbReference type="RefSeq" id="WP_111367781.1">
    <property type="nucleotide sequence ID" value="NZ_JASHJG010000024.1"/>
</dbReference>
<dbReference type="Pfam" id="PF03460">
    <property type="entry name" value="NIR_SIR_ferr"/>
    <property type="match status" value="1"/>
</dbReference>
<evidence type="ECO:0000256" key="6">
    <source>
        <dbReference type="ARBA" id="ARBA00023014"/>
    </source>
</evidence>
<sequence length="382" mass="40909">MTAKLAQSPMVQGWCPGAHRPMMSGDGLVVRVRPFRATLSPPQARALCDLARRYGNGTIDLTTRANLQIRGVAESDHPALLRALAGQDLLDTDPVMEGRRNILMAPDWQQGGLTDRLHTMLLETLPKLPVLPEKMGYALDTGAEARLTRGAADFRFELDTEGHLLLRADGVANGIRIDETNVMAALTELLAWFIETGGQEAGRMARHLRSTSLPNAWQVTAPRAPAKPLAPGPTDDGLILGVPFGSISAAAMETLIQAPGVADLRLMMDRLLWLRGALPQAPPGFITTPGSALLTTHACPGAPFCPRATVETRALAERLAGQVPGSLHISGCTKGCALPRRADITLTGRDGRFDLVRNGAPWDEPEATGLRPNDLNDLTGYA</sequence>
<evidence type="ECO:0000256" key="3">
    <source>
        <dbReference type="ARBA" id="ARBA00022723"/>
    </source>
</evidence>
<name>A0A5A9Z4S8_9RHOB</name>
<dbReference type="Gene3D" id="3.90.480.20">
    <property type="match status" value="1"/>
</dbReference>
<evidence type="ECO:0000256" key="5">
    <source>
        <dbReference type="ARBA" id="ARBA00023004"/>
    </source>
</evidence>
<dbReference type="GO" id="GO:0046872">
    <property type="term" value="F:metal ion binding"/>
    <property type="evidence" value="ECO:0007669"/>
    <property type="project" value="UniProtKB-KW"/>
</dbReference>
<proteinExistence type="predicted"/>
<dbReference type="InterPro" id="IPR005117">
    <property type="entry name" value="NiRdtase/SiRdtase_haem-b_fer"/>
</dbReference>
<keyword evidence="10" id="KW-1185">Reference proteome</keyword>
<reference evidence="9 10" key="1">
    <citation type="submission" date="2019-07" db="EMBL/GenBank/DDBJ databases">
        <title>Aquicoccus porphyridii gen. nov., sp. nov., isolated from a small marine red alga, Porphyridium marinum.</title>
        <authorList>
            <person name="Liu L."/>
        </authorList>
    </citation>
    <scope>NUCLEOTIDE SEQUENCE [LARGE SCALE GENOMIC DNA]</scope>
    <source>
        <strain evidence="9 10">L1 8-17</strain>
    </source>
</reference>
<dbReference type="InterPro" id="IPR006066">
    <property type="entry name" value="NO2/SO3_Rdtase_FeS/sirohaem_BS"/>
</dbReference>
<dbReference type="Proteomes" id="UP000325291">
    <property type="component" value="Unassembled WGS sequence"/>
</dbReference>
<dbReference type="PANTHER" id="PTHR32439">
    <property type="entry name" value="FERREDOXIN--NITRITE REDUCTASE, CHLOROPLASTIC"/>
    <property type="match status" value="1"/>
</dbReference>
<dbReference type="InterPro" id="IPR036136">
    <property type="entry name" value="Nit/Sulf_reduc_fer-like_dom_sf"/>
</dbReference>
<protein>
    <recommendedName>
        <fullName evidence="8">Nitrite/Sulfite reductase ferredoxin-like domain-containing protein</fullName>
    </recommendedName>
</protein>
<keyword evidence="4" id="KW-0560">Oxidoreductase</keyword>
<dbReference type="SUPFAM" id="SSF56014">
    <property type="entry name" value="Nitrite and sulphite reductase 4Fe-4S domain-like"/>
    <property type="match status" value="1"/>
</dbReference>
<dbReference type="GO" id="GO:0051539">
    <property type="term" value="F:4 iron, 4 sulfur cluster binding"/>
    <property type="evidence" value="ECO:0007669"/>
    <property type="project" value="UniProtKB-KW"/>
</dbReference>
<keyword evidence="5" id="KW-0408">Iron</keyword>
<keyword evidence="1" id="KW-0004">4Fe-4S</keyword>
<dbReference type="EMBL" id="VINQ01000015">
    <property type="protein sequence ID" value="KAA0912187.1"/>
    <property type="molecule type" value="Genomic_DNA"/>
</dbReference>
<keyword evidence="3" id="KW-0479">Metal-binding</keyword>
<dbReference type="InterPro" id="IPR045854">
    <property type="entry name" value="NO2/SO3_Rdtase_4Fe4S_sf"/>
</dbReference>
<evidence type="ECO:0000313" key="10">
    <source>
        <dbReference type="Proteomes" id="UP000325291"/>
    </source>
</evidence>
<dbReference type="PANTHER" id="PTHR32439:SF9">
    <property type="entry name" value="BLR3264 PROTEIN"/>
    <property type="match status" value="1"/>
</dbReference>
<dbReference type="PROSITE" id="PS00365">
    <property type="entry name" value="NIR_SIR"/>
    <property type="match status" value="1"/>
</dbReference>